<name>A0A151GMR9_DRECN</name>
<evidence type="ECO:0000256" key="1">
    <source>
        <dbReference type="SAM" id="MobiDB-lite"/>
    </source>
</evidence>
<comment type="caution">
    <text evidence="3">The sequence shown here is derived from an EMBL/GenBank/DDBJ whole genome shotgun (WGS) entry which is preliminary data.</text>
</comment>
<dbReference type="AlphaFoldDB" id="A0A151GMR9"/>
<dbReference type="RefSeq" id="XP_040657673.1">
    <property type="nucleotide sequence ID" value="XM_040802640.1"/>
</dbReference>
<protein>
    <submittedName>
        <fullName evidence="3">Uncharacterized protein</fullName>
    </submittedName>
</protein>
<dbReference type="Proteomes" id="UP000076580">
    <property type="component" value="Chromosome 02"/>
</dbReference>
<keyword evidence="2" id="KW-0732">Signal</keyword>
<evidence type="ECO:0000256" key="2">
    <source>
        <dbReference type="SAM" id="SignalP"/>
    </source>
</evidence>
<dbReference type="InParanoid" id="A0A151GMR9"/>
<reference evidence="3 4" key="1">
    <citation type="journal article" date="2016" name="Sci. Rep.">
        <title>Insights into Adaptations to a Near-Obligate Nematode Endoparasitic Lifestyle from the Finished Genome of Drechmeria coniospora.</title>
        <authorList>
            <person name="Zhang L."/>
            <person name="Zhou Z."/>
            <person name="Guo Q."/>
            <person name="Fokkens L."/>
            <person name="Miskei M."/>
            <person name="Pocsi I."/>
            <person name="Zhang W."/>
            <person name="Chen M."/>
            <person name="Wang L."/>
            <person name="Sun Y."/>
            <person name="Donzelli B.G."/>
            <person name="Gibson D.M."/>
            <person name="Nelson D.R."/>
            <person name="Luo J.G."/>
            <person name="Rep M."/>
            <person name="Liu H."/>
            <person name="Yang S."/>
            <person name="Wang J."/>
            <person name="Krasnoff S.B."/>
            <person name="Xu Y."/>
            <person name="Molnar I."/>
            <person name="Lin M."/>
        </authorList>
    </citation>
    <scope>NUCLEOTIDE SEQUENCE [LARGE SCALE GENOMIC DNA]</scope>
    <source>
        <strain evidence="3 4">ARSEF 6962</strain>
    </source>
</reference>
<dbReference type="EMBL" id="LAYC01000002">
    <property type="protein sequence ID" value="KYK58321.1"/>
    <property type="molecule type" value="Genomic_DNA"/>
</dbReference>
<accession>A0A151GMR9</accession>
<dbReference type="GeneID" id="63717977"/>
<feature type="signal peptide" evidence="2">
    <location>
        <begin position="1"/>
        <end position="19"/>
    </location>
</feature>
<evidence type="ECO:0000313" key="3">
    <source>
        <dbReference type="EMBL" id="KYK58321.1"/>
    </source>
</evidence>
<sequence length="371" mass="41413">MHPSTLLLALVLGPHGAHSTSTVPDIFVEPHAGEIVQSRQDPTGLSGFGRSAEQLGAAAVDEPLPAAAAKQLRRRQDVTFAGNVEPEMVQDWASQHCLRCRAAPSMLGCILNHHEACMDRHRFTNLTLRLELGNDLDELDMDLLVPLLKQPERGDVVEVNVNLDRIFGRNDVPVSQISSIRIVQHPVHDKFLIKTSLLGISMEMRHQETGLTFRHQTQAYSNLPPITLDGGRRNSGHLTLTRRPEKAKDTDEQYHKIEYDMVNQFASKHGLQCEASTLAEFSFGISTEPRWQKQHRIDALQLHIQIYDGMDAGTWSNIFIYFGPKKVADQNDPMELLFKAPSRGDVVDIAVNITKLFGSSEISLDQLPIQG</sequence>
<organism evidence="3 4">
    <name type="scientific">Drechmeria coniospora</name>
    <name type="common">Nematophagous fungus</name>
    <name type="synonym">Meria coniospora</name>
    <dbReference type="NCBI Taxonomy" id="98403"/>
    <lineage>
        <taxon>Eukaryota</taxon>
        <taxon>Fungi</taxon>
        <taxon>Dikarya</taxon>
        <taxon>Ascomycota</taxon>
        <taxon>Pezizomycotina</taxon>
        <taxon>Sordariomycetes</taxon>
        <taxon>Hypocreomycetidae</taxon>
        <taxon>Hypocreales</taxon>
        <taxon>Ophiocordycipitaceae</taxon>
        <taxon>Drechmeria</taxon>
    </lineage>
</organism>
<proteinExistence type="predicted"/>
<feature type="chain" id="PRO_5007580803" evidence="2">
    <location>
        <begin position="20"/>
        <end position="371"/>
    </location>
</feature>
<gene>
    <name evidence="3" type="ORF">DCS_05334</name>
</gene>
<feature type="region of interest" description="Disordered" evidence="1">
    <location>
        <begin position="231"/>
        <end position="250"/>
    </location>
</feature>
<keyword evidence="4" id="KW-1185">Reference proteome</keyword>
<evidence type="ECO:0000313" key="4">
    <source>
        <dbReference type="Proteomes" id="UP000076580"/>
    </source>
</evidence>